<evidence type="ECO:0008006" key="3">
    <source>
        <dbReference type="Google" id="ProtNLM"/>
    </source>
</evidence>
<reference evidence="1 2" key="1">
    <citation type="submission" date="2015-10" db="EMBL/GenBank/DDBJ databases">
        <title>Genome analyses suggest a sexual origin of heterokaryosis in a supposedly ancient asexual fungus.</title>
        <authorList>
            <person name="Ropars J."/>
            <person name="Sedzielewska K."/>
            <person name="Noel J."/>
            <person name="Charron P."/>
            <person name="Farinelli L."/>
            <person name="Marton T."/>
            <person name="Kruger M."/>
            <person name="Pelin A."/>
            <person name="Brachmann A."/>
            <person name="Corradi N."/>
        </authorList>
    </citation>
    <scope>NUCLEOTIDE SEQUENCE [LARGE SCALE GENOMIC DNA]</scope>
    <source>
        <strain evidence="1 2">A4</strain>
    </source>
</reference>
<feature type="non-terminal residue" evidence="1">
    <location>
        <position position="1"/>
    </location>
</feature>
<sequence>IDSFNNLPNYNIFLDVSTKSITRPYGKLIPHYQNIKTLTKIKAHSGNNFNDIADALAKSGRFELSATSIAHNHIPTQTASTLLWDDKIPLDKDNFQATKRNMINWALTAKWLNHNTYGPSTSTSHSKDVTWKIKTSTNTLSTLDILN</sequence>
<dbReference type="GO" id="GO:0003676">
    <property type="term" value="F:nucleic acid binding"/>
    <property type="evidence" value="ECO:0007669"/>
    <property type="project" value="InterPro"/>
</dbReference>
<name>A0A2I1HF98_9GLOM</name>
<dbReference type="Proteomes" id="UP000234323">
    <property type="component" value="Unassembled WGS sequence"/>
</dbReference>
<proteinExistence type="predicted"/>
<protein>
    <recommendedName>
        <fullName evidence="3">RNase H type-1 domain-containing protein</fullName>
    </recommendedName>
</protein>
<accession>A0A2I1HF98</accession>
<dbReference type="EMBL" id="LLXI01002595">
    <property type="protein sequence ID" value="PKY57557.1"/>
    <property type="molecule type" value="Genomic_DNA"/>
</dbReference>
<gene>
    <name evidence="1" type="ORF">RhiirA4_478701</name>
</gene>
<dbReference type="Gene3D" id="3.30.420.10">
    <property type="entry name" value="Ribonuclease H-like superfamily/Ribonuclease H"/>
    <property type="match status" value="1"/>
</dbReference>
<dbReference type="AlphaFoldDB" id="A0A2I1HF98"/>
<keyword evidence="2" id="KW-1185">Reference proteome</keyword>
<comment type="caution">
    <text evidence="1">The sequence shown here is derived from an EMBL/GenBank/DDBJ whole genome shotgun (WGS) entry which is preliminary data.</text>
</comment>
<dbReference type="InterPro" id="IPR036397">
    <property type="entry name" value="RNaseH_sf"/>
</dbReference>
<organism evidence="1 2">
    <name type="scientific">Rhizophagus irregularis</name>
    <dbReference type="NCBI Taxonomy" id="588596"/>
    <lineage>
        <taxon>Eukaryota</taxon>
        <taxon>Fungi</taxon>
        <taxon>Fungi incertae sedis</taxon>
        <taxon>Mucoromycota</taxon>
        <taxon>Glomeromycotina</taxon>
        <taxon>Glomeromycetes</taxon>
        <taxon>Glomerales</taxon>
        <taxon>Glomeraceae</taxon>
        <taxon>Rhizophagus</taxon>
    </lineage>
</organism>
<evidence type="ECO:0000313" key="1">
    <source>
        <dbReference type="EMBL" id="PKY57557.1"/>
    </source>
</evidence>
<evidence type="ECO:0000313" key="2">
    <source>
        <dbReference type="Proteomes" id="UP000234323"/>
    </source>
</evidence>